<organism evidence="1 2">
    <name type="scientific">Listeria booriae</name>
    <dbReference type="NCBI Taxonomy" id="1552123"/>
    <lineage>
        <taxon>Bacteria</taxon>
        <taxon>Bacillati</taxon>
        <taxon>Bacillota</taxon>
        <taxon>Bacilli</taxon>
        <taxon>Bacillales</taxon>
        <taxon>Listeriaceae</taxon>
        <taxon>Listeria</taxon>
    </lineage>
</organism>
<reference evidence="1 2" key="1">
    <citation type="submission" date="2020-03" db="EMBL/GenBank/DDBJ databases">
        <title>Soil Listeria distribution.</title>
        <authorList>
            <person name="Liao J."/>
            <person name="Wiedmann M."/>
        </authorList>
    </citation>
    <scope>NUCLEOTIDE SEQUENCE [LARGE SCALE GENOMIC DNA]</scope>
    <source>
        <strain evidence="1 2">FSL L7-0054</strain>
    </source>
</reference>
<dbReference type="AlphaFoldDB" id="A0A842G6Y4"/>
<dbReference type="EMBL" id="JAARZS010000065">
    <property type="protein sequence ID" value="MBC2285886.1"/>
    <property type="molecule type" value="Genomic_DNA"/>
</dbReference>
<gene>
    <name evidence="1" type="ORF">HCB69_16035</name>
</gene>
<protein>
    <submittedName>
        <fullName evidence="1">Uncharacterized protein</fullName>
    </submittedName>
</protein>
<proteinExistence type="predicted"/>
<name>A0A842G6Y4_9LIST</name>
<sequence length="195" mass="22294">MSLKGNVMSSTQLVYQNERVIVIDAQVTARKLNEPIFVAAQDIPFYETFVTVAFTDYLDEKHFIKVKCTSIEMDDSGIFAAYYNGVRIMHRANNQKKMVGNDLKKIIVLCASIADARNEYDKDRKRCVVTTCDNRGMTFVSGEVKYYYRSVNTCMDGYRFDGYGISNRLYGLDMRIQYEKAMAIGQIITAASKRI</sequence>
<dbReference type="Proteomes" id="UP000585696">
    <property type="component" value="Unassembled WGS sequence"/>
</dbReference>
<evidence type="ECO:0000313" key="2">
    <source>
        <dbReference type="Proteomes" id="UP000585696"/>
    </source>
</evidence>
<evidence type="ECO:0000313" key="1">
    <source>
        <dbReference type="EMBL" id="MBC2285886.1"/>
    </source>
</evidence>
<accession>A0A842G6Y4</accession>
<dbReference type="RefSeq" id="WP_185655486.1">
    <property type="nucleotide sequence ID" value="NZ_JAARZS010000065.1"/>
</dbReference>
<comment type="caution">
    <text evidence="1">The sequence shown here is derived from an EMBL/GenBank/DDBJ whole genome shotgun (WGS) entry which is preliminary data.</text>
</comment>